<keyword evidence="2" id="KW-1185">Reference proteome</keyword>
<proteinExistence type="predicted"/>
<protein>
    <submittedName>
        <fullName evidence="1">LORF2 protein</fullName>
    </submittedName>
</protein>
<dbReference type="Proteomes" id="UP000475037">
    <property type="component" value="Unassembled WGS sequence"/>
</dbReference>
<gene>
    <name evidence="1" type="ORF">FOF47_R05345</name>
</gene>
<feature type="non-terminal residue" evidence="1">
    <location>
        <position position="1"/>
    </location>
</feature>
<dbReference type="EMBL" id="VOAJ01004104">
    <property type="protein sequence ID" value="KAF0877768.1"/>
    <property type="molecule type" value="Genomic_DNA"/>
</dbReference>
<comment type="caution">
    <text evidence="1">The sequence shown here is derived from an EMBL/GenBank/DDBJ whole genome shotgun (WGS) entry which is preliminary data.</text>
</comment>
<evidence type="ECO:0000313" key="2">
    <source>
        <dbReference type="Proteomes" id="UP000475037"/>
    </source>
</evidence>
<sequence>KIYYKAVVIQTIRCWHKNRHRYQWVRIASPEINPQFYGQLVFNKGGRNAMGKRQSLQQWCWKNWTAMSKRIKLDHFLTPYAKINSKWITDLNVRPETIQIIRESTGGDFSDIGHSNIFLNVSPEARELKTKIKVFSWVLVGKHDFSWDSVFHSEGFFFLWHKLLAVVSLLSDQIRYFNSHLMNNPIKNGQKTRVDIFSKENMQMGNRYMKRCSISLIREIQIKTIMRYHLMTLSIAKINTRISCWCENGEMGTILHCWWGSKFMHPF</sequence>
<evidence type="ECO:0000313" key="1">
    <source>
        <dbReference type="EMBL" id="KAF0877768.1"/>
    </source>
</evidence>
<name>A0A6G1APR5_CROCR</name>
<organism evidence="1 2">
    <name type="scientific">Crocuta crocuta</name>
    <name type="common">Spotted hyena</name>
    <dbReference type="NCBI Taxonomy" id="9678"/>
    <lineage>
        <taxon>Eukaryota</taxon>
        <taxon>Metazoa</taxon>
        <taxon>Chordata</taxon>
        <taxon>Craniata</taxon>
        <taxon>Vertebrata</taxon>
        <taxon>Euteleostomi</taxon>
        <taxon>Mammalia</taxon>
        <taxon>Eutheria</taxon>
        <taxon>Laurasiatheria</taxon>
        <taxon>Carnivora</taxon>
        <taxon>Feliformia</taxon>
        <taxon>Hyaenidae</taxon>
        <taxon>Crocuta</taxon>
    </lineage>
</organism>
<reference evidence="1 2" key="1">
    <citation type="submission" date="2019-11" db="EMBL/GenBank/DDBJ databases">
        <authorList>
            <person name="Yang C."/>
            <person name="Li F."/>
        </authorList>
    </citation>
    <scope>NUCLEOTIDE SEQUENCE [LARGE SCALE GENOMIC DNA]</scope>
    <source>
        <strain evidence="1">KB4526</strain>
        <tissue evidence="1">Muscle</tissue>
    </source>
</reference>
<accession>A0A6G1APR5</accession>
<dbReference type="AlphaFoldDB" id="A0A6G1APR5"/>
<feature type="non-terminal residue" evidence="1">
    <location>
        <position position="267"/>
    </location>
</feature>